<dbReference type="EMBL" id="JAPWDV010000002">
    <property type="protein sequence ID" value="KAJ6219161.1"/>
    <property type="molecule type" value="Genomic_DNA"/>
</dbReference>
<sequence length="191" mass="21885">MNLFNEKNRADQFYALYLGSTFITNAQGRNALKMAARVVLHDDQRILNEACEVSLNILNDHIEVKRKSTSNKGEQFDLTILNAPYHRVSACFILREDNKVVSIGVTERNHLSQAHIFMLTTSELASRMVTSILSNFRIENSSDCSKLTLKQASNEMEKPIEIKRFDYEEKRSNSKLEVPNISTCILDCYDM</sequence>
<name>A0A9Q0RN29_BLOTA</name>
<evidence type="ECO:0000313" key="2">
    <source>
        <dbReference type="Proteomes" id="UP001142055"/>
    </source>
</evidence>
<reference evidence="1" key="1">
    <citation type="submission" date="2022-12" db="EMBL/GenBank/DDBJ databases">
        <title>Genome assemblies of Blomia tropicalis.</title>
        <authorList>
            <person name="Cui Y."/>
        </authorList>
    </citation>
    <scope>NUCLEOTIDE SEQUENCE</scope>
    <source>
        <tissue evidence="1">Adult mites</tissue>
    </source>
</reference>
<comment type="caution">
    <text evidence="1">The sequence shown here is derived from an EMBL/GenBank/DDBJ whole genome shotgun (WGS) entry which is preliminary data.</text>
</comment>
<organism evidence="1 2">
    <name type="scientific">Blomia tropicalis</name>
    <name type="common">Mite</name>
    <dbReference type="NCBI Taxonomy" id="40697"/>
    <lineage>
        <taxon>Eukaryota</taxon>
        <taxon>Metazoa</taxon>
        <taxon>Ecdysozoa</taxon>
        <taxon>Arthropoda</taxon>
        <taxon>Chelicerata</taxon>
        <taxon>Arachnida</taxon>
        <taxon>Acari</taxon>
        <taxon>Acariformes</taxon>
        <taxon>Sarcoptiformes</taxon>
        <taxon>Astigmata</taxon>
        <taxon>Glycyphagoidea</taxon>
        <taxon>Echimyopodidae</taxon>
        <taxon>Blomia</taxon>
    </lineage>
</organism>
<keyword evidence="2" id="KW-1185">Reference proteome</keyword>
<proteinExistence type="predicted"/>
<dbReference type="CDD" id="cd00934">
    <property type="entry name" value="PTB"/>
    <property type="match status" value="1"/>
</dbReference>
<dbReference type="InterPro" id="IPR011993">
    <property type="entry name" value="PH-like_dom_sf"/>
</dbReference>
<dbReference type="Gene3D" id="2.30.29.30">
    <property type="entry name" value="Pleckstrin-homology domain (PH domain)/Phosphotyrosine-binding domain (PTB)"/>
    <property type="match status" value="1"/>
</dbReference>
<protein>
    <submittedName>
        <fullName evidence="1">Uncharacterized protein</fullName>
    </submittedName>
</protein>
<dbReference type="Proteomes" id="UP001142055">
    <property type="component" value="Chromosome 2"/>
</dbReference>
<accession>A0A9Q0RN29</accession>
<dbReference type="AlphaFoldDB" id="A0A9Q0RN29"/>
<dbReference type="SUPFAM" id="SSF50729">
    <property type="entry name" value="PH domain-like"/>
    <property type="match status" value="1"/>
</dbReference>
<gene>
    <name evidence="1" type="ORF">RDWZM_004973</name>
</gene>
<evidence type="ECO:0000313" key="1">
    <source>
        <dbReference type="EMBL" id="KAJ6219161.1"/>
    </source>
</evidence>